<gene>
    <name evidence="1" type="ORF">G1H10_26870</name>
</gene>
<organism evidence="1 2">
    <name type="scientific">Phytoactinopolyspora halotolerans</name>
    <dbReference type="NCBI Taxonomy" id="1981512"/>
    <lineage>
        <taxon>Bacteria</taxon>
        <taxon>Bacillati</taxon>
        <taxon>Actinomycetota</taxon>
        <taxon>Actinomycetes</taxon>
        <taxon>Jiangellales</taxon>
        <taxon>Jiangellaceae</taxon>
        <taxon>Phytoactinopolyspora</taxon>
    </lineage>
</organism>
<name>A0A6L9SF96_9ACTN</name>
<dbReference type="EMBL" id="JAAGOA010000026">
    <property type="protein sequence ID" value="NEE03797.1"/>
    <property type="molecule type" value="Genomic_DNA"/>
</dbReference>
<keyword evidence="2" id="KW-1185">Reference proteome</keyword>
<reference evidence="1 2" key="1">
    <citation type="submission" date="2020-02" db="EMBL/GenBank/DDBJ databases">
        <authorList>
            <person name="Li X.-J."/>
            <person name="Han X.-M."/>
        </authorList>
    </citation>
    <scope>NUCLEOTIDE SEQUENCE [LARGE SCALE GENOMIC DNA]</scope>
    <source>
        <strain evidence="1 2">CCTCC AB 2017055</strain>
    </source>
</reference>
<evidence type="ECO:0000313" key="2">
    <source>
        <dbReference type="Proteomes" id="UP000475214"/>
    </source>
</evidence>
<dbReference type="Proteomes" id="UP000475214">
    <property type="component" value="Unassembled WGS sequence"/>
</dbReference>
<accession>A0A6L9SF96</accession>
<dbReference type="AlphaFoldDB" id="A0A6L9SF96"/>
<proteinExistence type="predicted"/>
<comment type="caution">
    <text evidence="1">The sequence shown here is derived from an EMBL/GenBank/DDBJ whole genome shotgun (WGS) entry which is preliminary data.</text>
</comment>
<sequence length="90" mass="9926">MRHSDEEIREAAERFEKWADELDPATADVSDVSDLRAVAEAADAVRANEARLTEAVSVARAHGRSWTRIAESMGVSRQAARQRFSDKIGA</sequence>
<protein>
    <submittedName>
        <fullName evidence="1">Sigma-70 family RNA polymerase sigma factor</fullName>
    </submittedName>
</protein>
<dbReference type="RefSeq" id="WP_163743783.1">
    <property type="nucleotide sequence ID" value="NZ_JAAGOA010000026.1"/>
</dbReference>
<evidence type="ECO:0000313" key="1">
    <source>
        <dbReference type="EMBL" id="NEE03797.1"/>
    </source>
</evidence>